<dbReference type="Gene3D" id="2.60.40.420">
    <property type="entry name" value="Cupredoxins - blue copper proteins"/>
    <property type="match status" value="1"/>
</dbReference>
<dbReference type="Proteomes" id="UP000238296">
    <property type="component" value="Unassembled WGS sequence"/>
</dbReference>
<dbReference type="GO" id="GO:0005507">
    <property type="term" value="F:copper ion binding"/>
    <property type="evidence" value="ECO:0007669"/>
    <property type="project" value="InterPro"/>
</dbReference>
<organism evidence="2 3">
    <name type="scientific">Mycobacterium talmoniae</name>
    <dbReference type="NCBI Taxonomy" id="1858794"/>
    <lineage>
        <taxon>Bacteria</taxon>
        <taxon>Bacillati</taxon>
        <taxon>Actinomycetota</taxon>
        <taxon>Actinomycetes</taxon>
        <taxon>Mycobacteriales</taxon>
        <taxon>Mycobacteriaceae</taxon>
        <taxon>Mycobacterium</taxon>
    </lineage>
</organism>
<gene>
    <name evidence="2" type="ORF">C1Y40_01372</name>
</gene>
<dbReference type="Pfam" id="PF07731">
    <property type="entry name" value="Cu-oxidase_2"/>
    <property type="match status" value="1"/>
</dbReference>
<dbReference type="InterPro" id="IPR011706">
    <property type="entry name" value="Cu-oxidase_C"/>
</dbReference>
<sequence length="41" mass="4609">MLGSYQTAEIDFTADQPGKSLFHCHKQSHMDFGFMALIDCS</sequence>
<evidence type="ECO:0000313" key="2">
    <source>
        <dbReference type="EMBL" id="PQM48407.1"/>
    </source>
</evidence>
<name>A0A2S8BP08_9MYCO</name>
<dbReference type="AlphaFoldDB" id="A0A2S8BP08"/>
<dbReference type="SUPFAM" id="SSF49503">
    <property type="entry name" value="Cupredoxins"/>
    <property type="match status" value="1"/>
</dbReference>
<dbReference type="GO" id="GO:0016491">
    <property type="term" value="F:oxidoreductase activity"/>
    <property type="evidence" value="ECO:0007669"/>
    <property type="project" value="InterPro"/>
</dbReference>
<accession>A0A2S8BP08</accession>
<feature type="domain" description="Plastocyanin-like" evidence="1">
    <location>
        <begin position="3"/>
        <end position="36"/>
    </location>
</feature>
<protein>
    <recommendedName>
        <fullName evidence="1">Plastocyanin-like domain-containing protein</fullName>
    </recommendedName>
</protein>
<evidence type="ECO:0000259" key="1">
    <source>
        <dbReference type="Pfam" id="PF07731"/>
    </source>
</evidence>
<dbReference type="EMBL" id="PPEA01000201">
    <property type="protein sequence ID" value="PQM48407.1"/>
    <property type="molecule type" value="Genomic_DNA"/>
</dbReference>
<proteinExistence type="predicted"/>
<evidence type="ECO:0000313" key="3">
    <source>
        <dbReference type="Proteomes" id="UP000238296"/>
    </source>
</evidence>
<dbReference type="InterPro" id="IPR008972">
    <property type="entry name" value="Cupredoxin"/>
</dbReference>
<comment type="caution">
    <text evidence="2">The sequence shown here is derived from an EMBL/GenBank/DDBJ whole genome shotgun (WGS) entry which is preliminary data.</text>
</comment>
<reference evidence="2 3" key="1">
    <citation type="journal article" date="2017" name="Int. J. Syst. Evol. Microbiol.">
        <title>Mycobacterium talmoniae sp. nov., a slowly growing mycobacterium isolated from human respiratory samples.</title>
        <authorList>
            <person name="Davidson R.M."/>
            <person name="DeGroote M.A."/>
            <person name="Marola J.L."/>
            <person name="Buss S."/>
            <person name="Jones V."/>
            <person name="McNeil M.R."/>
            <person name="Freifeld A.G."/>
            <person name="Elaine Epperson L."/>
            <person name="Hasan N.A."/>
            <person name="Jackson M."/>
            <person name="Iwen P.C."/>
            <person name="Salfinger M."/>
            <person name="Strong M."/>
        </authorList>
    </citation>
    <scope>NUCLEOTIDE SEQUENCE [LARGE SCALE GENOMIC DNA]</scope>
    <source>
        <strain evidence="2 3">ATCC BAA-2683</strain>
    </source>
</reference>